<dbReference type="OrthoDB" id="6380398at2759"/>
<keyword evidence="5 11" id="KW-0378">Hydrolase</keyword>
<proteinExistence type="inferred from homology"/>
<protein>
    <recommendedName>
        <fullName evidence="10">trypsin</fullName>
        <ecNumber evidence="10">3.4.21.4</ecNumber>
    </recommendedName>
</protein>
<accession>A0A821VC35</accession>
<comment type="subcellular location">
    <subcellularLocation>
        <location evidence="1">Secreted</location>
        <location evidence="1">Extracellular space</location>
    </subcellularLocation>
</comment>
<comment type="catalytic activity">
    <reaction evidence="9">
        <text>Preferential cleavage: Arg-|-Xaa, Lys-|-Xaa.</text>
        <dbReference type="EC" id="3.4.21.4"/>
    </reaction>
</comment>
<dbReference type="AlphaFoldDB" id="A0A821VC35"/>
<dbReference type="PROSITE" id="PS00135">
    <property type="entry name" value="TRYPSIN_SER"/>
    <property type="match status" value="1"/>
</dbReference>
<evidence type="ECO:0000256" key="4">
    <source>
        <dbReference type="ARBA" id="ARBA00022757"/>
    </source>
</evidence>
<evidence type="ECO:0000256" key="1">
    <source>
        <dbReference type="ARBA" id="ARBA00004239"/>
    </source>
</evidence>
<dbReference type="InterPro" id="IPR043504">
    <property type="entry name" value="Peptidase_S1_PA_chymotrypsin"/>
</dbReference>
<evidence type="ECO:0000256" key="8">
    <source>
        <dbReference type="ARBA" id="ARBA00023157"/>
    </source>
</evidence>
<name>A0A821VC35_9NEOP</name>
<dbReference type="GO" id="GO:0006508">
    <property type="term" value="P:proteolysis"/>
    <property type="evidence" value="ECO:0007669"/>
    <property type="project" value="UniProtKB-KW"/>
</dbReference>
<dbReference type="InterPro" id="IPR001314">
    <property type="entry name" value="Peptidase_S1A"/>
</dbReference>
<feature type="domain" description="Peptidase S1" evidence="12">
    <location>
        <begin position="41"/>
        <end position="264"/>
    </location>
</feature>
<dbReference type="PANTHER" id="PTHR24276">
    <property type="entry name" value="POLYSERASE-RELATED"/>
    <property type="match status" value="1"/>
</dbReference>
<organism evidence="13 14">
    <name type="scientific">Pieris macdunnoughi</name>
    <dbReference type="NCBI Taxonomy" id="345717"/>
    <lineage>
        <taxon>Eukaryota</taxon>
        <taxon>Metazoa</taxon>
        <taxon>Ecdysozoa</taxon>
        <taxon>Arthropoda</taxon>
        <taxon>Hexapoda</taxon>
        <taxon>Insecta</taxon>
        <taxon>Pterygota</taxon>
        <taxon>Neoptera</taxon>
        <taxon>Endopterygota</taxon>
        <taxon>Lepidoptera</taxon>
        <taxon>Glossata</taxon>
        <taxon>Ditrysia</taxon>
        <taxon>Papilionoidea</taxon>
        <taxon>Pieridae</taxon>
        <taxon>Pierinae</taxon>
        <taxon>Pieris</taxon>
    </lineage>
</organism>
<dbReference type="SMART" id="SM00020">
    <property type="entry name" value="Tryp_SPc"/>
    <property type="match status" value="1"/>
</dbReference>
<keyword evidence="14" id="KW-1185">Reference proteome</keyword>
<evidence type="ECO:0000256" key="5">
    <source>
        <dbReference type="ARBA" id="ARBA00022801"/>
    </source>
</evidence>
<gene>
    <name evidence="13" type="ORF">PMACD_LOCUS11496</name>
</gene>
<evidence type="ECO:0000313" key="13">
    <source>
        <dbReference type="EMBL" id="CAF4903568.1"/>
    </source>
</evidence>
<dbReference type="Proteomes" id="UP000663880">
    <property type="component" value="Unassembled WGS sequence"/>
</dbReference>
<keyword evidence="8" id="KW-1015">Disulfide bond</keyword>
<comment type="caution">
    <text evidence="13">The sequence shown here is derived from an EMBL/GenBank/DDBJ whole genome shotgun (WGS) entry which is preliminary data.</text>
</comment>
<dbReference type="PROSITE" id="PS00134">
    <property type="entry name" value="TRYPSIN_HIS"/>
    <property type="match status" value="1"/>
</dbReference>
<dbReference type="GO" id="GO:0007586">
    <property type="term" value="P:digestion"/>
    <property type="evidence" value="ECO:0007669"/>
    <property type="project" value="UniProtKB-KW"/>
</dbReference>
<evidence type="ECO:0000259" key="12">
    <source>
        <dbReference type="PROSITE" id="PS50240"/>
    </source>
</evidence>
<dbReference type="EC" id="3.4.21.4" evidence="10"/>
<evidence type="ECO:0000313" key="14">
    <source>
        <dbReference type="Proteomes" id="UP000663880"/>
    </source>
</evidence>
<reference evidence="13" key="1">
    <citation type="submission" date="2021-02" db="EMBL/GenBank/DDBJ databases">
        <authorList>
            <person name="Steward A R."/>
        </authorList>
    </citation>
    <scope>NUCLEOTIDE SEQUENCE</scope>
</reference>
<sequence>MALGVWRGARCLLVGKDCRTPDAACTRFTPHVRAFARIKRVVGGKDVACGTQLRAASLRNSSNSRHLCGATILSHNNAITAAHCVQNEPDYYFMQLNNFCFNTQGVPKTPVLKITRHDLYEPSSHVHDIAVLQIKLNFTSFNATILPNSSFGVSGKCTIYGYGYKDVENKGTTETLQSAEVKLISLDECTSSLGPYIAPQPEGGMICAIGDGVDACQGDSGGPLICSGYIQGLSSYGLGCNIPGKPGVYVSTGAHLTWIMRVSEEN</sequence>
<evidence type="ECO:0000256" key="6">
    <source>
        <dbReference type="ARBA" id="ARBA00022825"/>
    </source>
</evidence>
<dbReference type="FunFam" id="2.40.10.10:FF:000036">
    <property type="entry name" value="Trypsin beta"/>
    <property type="match status" value="1"/>
</dbReference>
<dbReference type="PROSITE" id="PS50240">
    <property type="entry name" value="TRYPSIN_DOM"/>
    <property type="match status" value="1"/>
</dbReference>
<dbReference type="Pfam" id="PF00089">
    <property type="entry name" value="Trypsin"/>
    <property type="match status" value="1"/>
</dbReference>
<dbReference type="PANTHER" id="PTHR24276:SF97">
    <property type="entry name" value="GH13245P2-RELATED"/>
    <property type="match status" value="1"/>
</dbReference>
<dbReference type="InterPro" id="IPR050430">
    <property type="entry name" value="Peptidase_S1"/>
</dbReference>
<dbReference type="InterPro" id="IPR009003">
    <property type="entry name" value="Peptidase_S1_PA"/>
</dbReference>
<dbReference type="InterPro" id="IPR018114">
    <property type="entry name" value="TRYPSIN_HIS"/>
</dbReference>
<dbReference type="SUPFAM" id="SSF50494">
    <property type="entry name" value="Trypsin-like serine proteases"/>
    <property type="match status" value="1"/>
</dbReference>
<dbReference type="PRINTS" id="PR00722">
    <property type="entry name" value="CHYMOTRYPSIN"/>
</dbReference>
<keyword evidence="3 11" id="KW-0645">Protease</keyword>
<evidence type="ECO:0000256" key="2">
    <source>
        <dbReference type="ARBA" id="ARBA00007664"/>
    </source>
</evidence>
<dbReference type="InterPro" id="IPR033116">
    <property type="entry name" value="TRYPSIN_SER"/>
</dbReference>
<keyword evidence="6 11" id="KW-0720">Serine protease</keyword>
<dbReference type="GO" id="GO:0005576">
    <property type="term" value="C:extracellular region"/>
    <property type="evidence" value="ECO:0007669"/>
    <property type="project" value="UniProtKB-SubCell"/>
</dbReference>
<evidence type="ECO:0000256" key="10">
    <source>
        <dbReference type="ARBA" id="ARBA00038868"/>
    </source>
</evidence>
<evidence type="ECO:0000256" key="7">
    <source>
        <dbReference type="ARBA" id="ARBA00023145"/>
    </source>
</evidence>
<dbReference type="InterPro" id="IPR001254">
    <property type="entry name" value="Trypsin_dom"/>
</dbReference>
<dbReference type="GO" id="GO:0004252">
    <property type="term" value="F:serine-type endopeptidase activity"/>
    <property type="evidence" value="ECO:0007669"/>
    <property type="project" value="UniProtKB-EC"/>
</dbReference>
<dbReference type="Gene3D" id="2.40.10.10">
    <property type="entry name" value="Trypsin-like serine proteases"/>
    <property type="match status" value="1"/>
</dbReference>
<dbReference type="CDD" id="cd00190">
    <property type="entry name" value="Tryp_SPc"/>
    <property type="match status" value="1"/>
</dbReference>
<evidence type="ECO:0000256" key="11">
    <source>
        <dbReference type="RuleBase" id="RU363034"/>
    </source>
</evidence>
<comment type="similarity">
    <text evidence="2">Belongs to the peptidase S1 family.</text>
</comment>
<dbReference type="EMBL" id="CAJOBZ010000039">
    <property type="protein sequence ID" value="CAF4903568.1"/>
    <property type="molecule type" value="Genomic_DNA"/>
</dbReference>
<evidence type="ECO:0000256" key="3">
    <source>
        <dbReference type="ARBA" id="ARBA00022670"/>
    </source>
</evidence>
<keyword evidence="7" id="KW-0865">Zymogen</keyword>
<evidence type="ECO:0000256" key="9">
    <source>
        <dbReference type="ARBA" id="ARBA00036320"/>
    </source>
</evidence>
<keyword evidence="4" id="KW-0222">Digestion</keyword>